<accession>A0ABR8LMX6</accession>
<dbReference type="Gene3D" id="1.10.260.40">
    <property type="entry name" value="lambda repressor-like DNA-binding domains"/>
    <property type="match status" value="1"/>
</dbReference>
<dbReference type="InterPro" id="IPR001387">
    <property type="entry name" value="Cro/C1-type_HTH"/>
</dbReference>
<dbReference type="PROSITE" id="PS50943">
    <property type="entry name" value="HTH_CROC1"/>
    <property type="match status" value="1"/>
</dbReference>
<evidence type="ECO:0000259" key="1">
    <source>
        <dbReference type="PROSITE" id="PS50943"/>
    </source>
</evidence>
<sequence length="192" mass="20669">MDMKIDSKLIVQYRHQRAWSQQHLSVVSGVSLRTIQRVENEGNASYETLKAIAAAFDTDVTSIAQTTPHLKTVYGKLSASAILVVSILISLFITSSTTAATGVEIQATSVSQSQDRTVTHFTGEVSMTIPHQVPFNITTCKHSALSSGTPYQLTITADNATFLVQDANITMSEEGIKIAAVRITARSSGVPE</sequence>
<dbReference type="EMBL" id="JABBXD010000008">
    <property type="protein sequence ID" value="MBD3586708.1"/>
    <property type="molecule type" value="Genomic_DNA"/>
</dbReference>
<dbReference type="RefSeq" id="WP_191025893.1">
    <property type="nucleotide sequence ID" value="NZ_JABBXD010000008.1"/>
</dbReference>
<evidence type="ECO:0000313" key="3">
    <source>
        <dbReference type="Proteomes" id="UP000624419"/>
    </source>
</evidence>
<organism evidence="2 3">
    <name type="scientific">Salinimonas profundi</name>
    <dbReference type="NCBI Taxonomy" id="2729140"/>
    <lineage>
        <taxon>Bacteria</taxon>
        <taxon>Pseudomonadati</taxon>
        <taxon>Pseudomonadota</taxon>
        <taxon>Gammaproteobacteria</taxon>
        <taxon>Alteromonadales</taxon>
        <taxon>Alteromonadaceae</taxon>
        <taxon>Alteromonas/Salinimonas group</taxon>
        <taxon>Salinimonas</taxon>
    </lineage>
</organism>
<dbReference type="InterPro" id="IPR010982">
    <property type="entry name" value="Lambda_DNA-bd_dom_sf"/>
</dbReference>
<proteinExistence type="predicted"/>
<gene>
    <name evidence="2" type="ORF">HHX48_13250</name>
</gene>
<dbReference type="CDD" id="cd00093">
    <property type="entry name" value="HTH_XRE"/>
    <property type="match status" value="1"/>
</dbReference>
<dbReference type="Proteomes" id="UP000624419">
    <property type="component" value="Unassembled WGS sequence"/>
</dbReference>
<feature type="domain" description="HTH cro/C1-type" evidence="1">
    <location>
        <begin position="10"/>
        <end position="63"/>
    </location>
</feature>
<dbReference type="SMART" id="SM00530">
    <property type="entry name" value="HTH_XRE"/>
    <property type="match status" value="1"/>
</dbReference>
<dbReference type="SUPFAM" id="SSF47413">
    <property type="entry name" value="lambda repressor-like DNA-binding domains"/>
    <property type="match status" value="1"/>
</dbReference>
<reference evidence="2 3" key="1">
    <citation type="submission" date="2020-04" db="EMBL/GenBank/DDBJ databases">
        <title>Salinimonas sp. HHU 13199.</title>
        <authorList>
            <person name="Cui X."/>
            <person name="Zhang D."/>
        </authorList>
    </citation>
    <scope>NUCLEOTIDE SEQUENCE [LARGE SCALE GENOMIC DNA]</scope>
    <source>
        <strain evidence="2 3">HHU 13199</strain>
    </source>
</reference>
<dbReference type="Pfam" id="PF01381">
    <property type="entry name" value="HTH_3"/>
    <property type="match status" value="1"/>
</dbReference>
<comment type="caution">
    <text evidence="2">The sequence shown here is derived from an EMBL/GenBank/DDBJ whole genome shotgun (WGS) entry which is preliminary data.</text>
</comment>
<keyword evidence="3" id="KW-1185">Reference proteome</keyword>
<protein>
    <submittedName>
        <fullName evidence="2">Helix-turn-helix transcriptional regulator</fullName>
    </submittedName>
</protein>
<name>A0ABR8LMX6_9ALTE</name>
<evidence type="ECO:0000313" key="2">
    <source>
        <dbReference type="EMBL" id="MBD3586708.1"/>
    </source>
</evidence>